<dbReference type="PANTHER" id="PTHR44573:SF1">
    <property type="entry name" value="NADPH-DEPENDENT ALKENAL_ONE OXIDOREDUCTASE, CHLOROPLASTIC"/>
    <property type="match status" value="1"/>
</dbReference>
<dbReference type="Gene3D" id="3.40.50.720">
    <property type="entry name" value="NAD(P)-binding Rossmann-like Domain"/>
    <property type="match status" value="1"/>
</dbReference>
<evidence type="ECO:0000256" key="3">
    <source>
        <dbReference type="ARBA" id="ARBA00023027"/>
    </source>
</evidence>
<keyword evidence="3" id="KW-0520">NAD</keyword>
<dbReference type="GO" id="GO:0008270">
    <property type="term" value="F:zinc ion binding"/>
    <property type="evidence" value="ECO:0007669"/>
    <property type="project" value="InterPro"/>
</dbReference>
<dbReference type="PROSITE" id="PS01162">
    <property type="entry name" value="QOR_ZETA_CRYSTAL"/>
    <property type="match status" value="1"/>
</dbReference>
<gene>
    <name evidence="7" type="primary">LOC105048022</name>
</gene>
<evidence type="ECO:0000259" key="5">
    <source>
        <dbReference type="SMART" id="SM00829"/>
    </source>
</evidence>
<dbReference type="InterPro" id="IPR011032">
    <property type="entry name" value="GroES-like_sf"/>
</dbReference>
<accession>A0A6I9RMS4</accession>
<evidence type="ECO:0000256" key="2">
    <source>
        <dbReference type="ARBA" id="ARBA00023002"/>
    </source>
</evidence>
<keyword evidence="2" id="KW-0560">Oxidoreductase</keyword>
<comment type="similarity">
    <text evidence="1">Belongs to the zinc-containing alcohol dehydrogenase family. Quinone oxidoreductase subfamily.</text>
</comment>
<dbReference type="CDD" id="cd05289">
    <property type="entry name" value="MDR_like_2"/>
    <property type="match status" value="1"/>
</dbReference>
<dbReference type="KEGG" id="egu:105048022"/>
<evidence type="ECO:0000313" key="7">
    <source>
        <dbReference type="RefSeq" id="XP_010925514.1"/>
    </source>
</evidence>
<feature type="compositionally biased region" description="Low complexity" evidence="4">
    <location>
        <begin position="15"/>
        <end position="36"/>
    </location>
</feature>
<dbReference type="SUPFAM" id="SSF50129">
    <property type="entry name" value="GroES-like"/>
    <property type="match status" value="1"/>
</dbReference>
<protein>
    <submittedName>
        <fullName evidence="7">2-methylene-furan-3-one reductase</fullName>
    </submittedName>
</protein>
<dbReference type="SMART" id="SM00829">
    <property type="entry name" value="PKS_ER"/>
    <property type="match status" value="1"/>
</dbReference>
<dbReference type="PANTHER" id="PTHR44573">
    <property type="entry name" value="NADPH-DEPENDENT ALKENAL/ONE OXIDOREDUCTASE, CHLOROPLASTIC"/>
    <property type="match status" value="1"/>
</dbReference>
<dbReference type="AlphaFoldDB" id="A0A6I9RMS4"/>
<proteinExistence type="inferred from homology"/>
<evidence type="ECO:0000256" key="4">
    <source>
        <dbReference type="SAM" id="MobiDB-lite"/>
    </source>
</evidence>
<evidence type="ECO:0000256" key="1">
    <source>
        <dbReference type="ARBA" id="ARBA00010371"/>
    </source>
</evidence>
<sequence>MEALLSSTTPIQTHRLSSPNPRSSLRPTFSPSSLSISDRRSRGRIGRRIQARKRPLLRVSAASPQSTPSSVETISTGSEIPSKMKAWVYDEYGAASVLRFDEGVSVPEVKEDQVLVKVVAAALNPVDFKRRQGKFKATDSPLPTVPGYDVAGIVVKVGSQVQNLKEGDEVYGDINEKALENPKQFGSLAEYTAVEEKLLAIKPKNLDFIQAAGLPLAIETAYEGLEKAGFSAGKSILVLGGAGGVGSLVIQLAKQVYGASKVAATSSTGKLEFLKSLGADLPIDYTKENFEELPEKFDVVYDAVGQCEKAVKVVKEGGSVVVLTGPVSPPGFRFVVTSDGAALTKLNPFLESGKVKPIVDPKAPFPFSQVIEAFSYLETGRATGKVVVHPIP</sequence>
<dbReference type="FunCoup" id="A0A6I9RMS4">
    <property type="interactions" value="511"/>
</dbReference>
<dbReference type="InterPro" id="IPR020843">
    <property type="entry name" value="ER"/>
</dbReference>
<feature type="compositionally biased region" description="Polar residues" evidence="4">
    <location>
        <begin position="1"/>
        <end position="14"/>
    </location>
</feature>
<dbReference type="Pfam" id="PF08240">
    <property type="entry name" value="ADH_N"/>
    <property type="match status" value="1"/>
</dbReference>
<feature type="compositionally biased region" description="Polar residues" evidence="4">
    <location>
        <begin position="62"/>
        <end position="75"/>
    </location>
</feature>
<dbReference type="InterPro" id="IPR044626">
    <property type="entry name" value="AOR-like"/>
</dbReference>
<dbReference type="Proteomes" id="UP000504607">
    <property type="component" value="Chromosome 1"/>
</dbReference>
<dbReference type="Gene3D" id="3.90.180.10">
    <property type="entry name" value="Medium-chain alcohol dehydrogenases, catalytic domain"/>
    <property type="match status" value="1"/>
</dbReference>
<feature type="region of interest" description="Disordered" evidence="4">
    <location>
        <begin position="1"/>
        <end position="48"/>
    </location>
</feature>
<dbReference type="Pfam" id="PF13602">
    <property type="entry name" value="ADH_zinc_N_2"/>
    <property type="match status" value="1"/>
</dbReference>
<evidence type="ECO:0000313" key="6">
    <source>
        <dbReference type="Proteomes" id="UP000504607"/>
    </source>
</evidence>
<dbReference type="InterPro" id="IPR036291">
    <property type="entry name" value="NAD(P)-bd_dom_sf"/>
</dbReference>
<dbReference type="OrthoDB" id="48317at2759"/>
<dbReference type="SUPFAM" id="SSF51735">
    <property type="entry name" value="NAD(P)-binding Rossmann-fold domains"/>
    <property type="match status" value="1"/>
</dbReference>
<feature type="region of interest" description="Disordered" evidence="4">
    <location>
        <begin position="56"/>
        <end position="75"/>
    </location>
</feature>
<dbReference type="RefSeq" id="XP_010925514.1">
    <property type="nucleotide sequence ID" value="XM_010927212.2"/>
</dbReference>
<dbReference type="InterPro" id="IPR002364">
    <property type="entry name" value="Quin_OxRdtase/zeta-crystal_CS"/>
</dbReference>
<name>A0A6I9RMS4_ELAGV</name>
<dbReference type="GeneID" id="105048022"/>
<organism evidence="6 7">
    <name type="scientific">Elaeis guineensis var. tenera</name>
    <name type="common">Oil palm</name>
    <dbReference type="NCBI Taxonomy" id="51953"/>
    <lineage>
        <taxon>Eukaryota</taxon>
        <taxon>Viridiplantae</taxon>
        <taxon>Streptophyta</taxon>
        <taxon>Embryophyta</taxon>
        <taxon>Tracheophyta</taxon>
        <taxon>Spermatophyta</taxon>
        <taxon>Magnoliopsida</taxon>
        <taxon>Liliopsida</taxon>
        <taxon>Arecaceae</taxon>
        <taxon>Arecoideae</taxon>
        <taxon>Cocoseae</taxon>
        <taxon>Elaeidinae</taxon>
        <taxon>Elaeis</taxon>
    </lineage>
</organism>
<reference evidence="7" key="1">
    <citation type="submission" date="2025-08" db="UniProtKB">
        <authorList>
            <consortium name="RefSeq"/>
        </authorList>
    </citation>
    <scope>IDENTIFICATION</scope>
</reference>
<dbReference type="InterPro" id="IPR013154">
    <property type="entry name" value="ADH-like_N"/>
</dbReference>
<dbReference type="InParanoid" id="A0A6I9RMS4"/>
<keyword evidence="6" id="KW-1185">Reference proteome</keyword>
<dbReference type="GO" id="GO:0016628">
    <property type="term" value="F:oxidoreductase activity, acting on the CH-CH group of donors, NAD or NADP as acceptor"/>
    <property type="evidence" value="ECO:0007669"/>
    <property type="project" value="InterPro"/>
</dbReference>
<feature type="domain" description="Enoyl reductase (ER)" evidence="5">
    <location>
        <begin position="93"/>
        <end position="388"/>
    </location>
</feature>